<keyword evidence="22" id="KW-1185">Reference proteome</keyword>
<comment type="similarity">
    <text evidence="4">Belongs to the RAD18 family.</text>
</comment>
<dbReference type="InterPro" id="IPR006642">
    <property type="entry name" value="Rad18_UBZ4"/>
</dbReference>
<feature type="region of interest" description="Disordered" evidence="18">
    <location>
        <begin position="603"/>
        <end position="725"/>
    </location>
</feature>
<dbReference type="InterPro" id="IPR013083">
    <property type="entry name" value="Znf_RING/FYVE/PHD"/>
</dbReference>
<feature type="compositionally biased region" description="Polar residues" evidence="18">
    <location>
        <begin position="493"/>
        <end position="506"/>
    </location>
</feature>
<dbReference type="GO" id="GO:0003697">
    <property type="term" value="F:single-stranded DNA binding"/>
    <property type="evidence" value="ECO:0007669"/>
    <property type="project" value="InterPro"/>
</dbReference>
<dbReference type="InterPro" id="IPR001841">
    <property type="entry name" value="Znf_RING"/>
</dbReference>
<evidence type="ECO:0000259" key="19">
    <source>
        <dbReference type="PROSITE" id="PS50089"/>
    </source>
</evidence>
<dbReference type="GO" id="GO:0006281">
    <property type="term" value="P:DNA repair"/>
    <property type="evidence" value="ECO:0007669"/>
    <property type="project" value="UniProtKB-KW"/>
</dbReference>
<dbReference type="GO" id="GO:0006513">
    <property type="term" value="P:protein monoubiquitination"/>
    <property type="evidence" value="ECO:0007669"/>
    <property type="project" value="InterPro"/>
</dbReference>
<dbReference type="GO" id="GO:0008270">
    <property type="term" value="F:zinc ion binding"/>
    <property type="evidence" value="ECO:0007669"/>
    <property type="project" value="UniProtKB-KW"/>
</dbReference>
<feature type="compositionally biased region" description="Low complexity" evidence="18">
    <location>
        <begin position="191"/>
        <end position="205"/>
    </location>
</feature>
<keyword evidence="12" id="KW-0238">DNA-binding</keyword>
<evidence type="ECO:0000256" key="3">
    <source>
        <dbReference type="ARBA" id="ARBA00004906"/>
    </source>
</evidence>
<evidence type="ECO:0000256" key="16">
    <source>
        <dbReference type="ARBA" id="ARBA00082369"/>
    </source>
</evidence>
<dbReference type="InterPro" id="IPR017907">
    <property type="entry name" value="Znf_RING_CS"/>
</dbReference>
<evidence type="ECO:0000256" key="5">
    <source>
        <dbReference type="ARBA" id="ARBA00012483"/>
    </source>
</evidence>
<dbReference type="FunFam" id="3.30.160.60:FF:000331">
    <property type="entry name" value="E3 ubiquitin-protein ligase RAD18"/>
    <property type="match status" value="1"/>
</dbReference>
<dbReference type="CDD" id="cd16529">
    <property type="entry name" value="RING-HC_RAD18"/>
    <property type="match status" value="1"/>
</dbReference>
<dbReference type="InterPro" id="IPR039577">
    <property type="entry name" value="Rad18"/>
</dbReference>
<reference evidence="21 22" key="1">
    <citation type="journal article" date="2024" name="BMC Genomics">
        <title>Genome assembly of redclaw crayfish (Cherax quadricarinatus) provides insights into its immune adaptation and hypoxia tolerance.</title>
        <authorList>
            <person name="Liu Z."/>
            <person name="Zheng J."/>
            <person name="Li H."/>
            <person name="Fang K."/>
            <person name="Wang S."/>
            <person name="He J."/>
            <person name="Zhou D."/>
            <person name="Weng S."/>
            <person name="Chi M."/>
            <person name="Gu Z."/>
            <person name="He J."/>
            <person name="Li F."/>
            <person name="Wang M."/>
        </authorList>
    </citation>
    <scope>NUCLEOTIDE SEQUENCE [LARGE SCALE GENOMIC DNA]</scope>
    <source>
        <strain evidence="21">ZL_2023a</strain>
    </source>
</reference>
<comment type="caution">
    <text evidence="21">The sequence shown here is derived from an EMBL/GenBank/DDBJ whole genome shotgun (WGS) entry which is preliminary data.</text>
</comment>
<dbReference type="Gene3D" id="3.30.40.10">
    <property type="entry name" value="Zinc/RING finger domain, C3HC4 (zinc finger)"/>
    <property type="match status" value="1"/>
</dbReference>
<accession>A0AAW0YME2</accession>
<feature type="compositionally biased region" description="Polar residues" evidence="18">
    <location>
        <begin position="206"/>
        <end position="216"/>
    </location>
</feature>
<keyword evidence="7" id="KW-0479">Metal-binding</keyword>
<name>A0AAW0YME2_CHEQU</name>
<feature type="compositionally biased region" description="Basic residues" evidence="18">
    <location>
        <begin position="698"/>
        <end position="708"/>
    </location>
</feature>
<dbReference type="FunFam" id="3.30.40.10:FF:000172">
    <property type="entry name" value="E3 ubiquitin-protein ligase RAD18"/>
    <property type="match status" value="1"/>
</dbReference>
<dbReference type="Gene3D" id="3.30.160.60">
    <property type="entry name" value="Classic Zinc Finger"/>
    <property type="match status" value="1"/>
</dbReference>
<keyword evidence="10" id="KW-0833">Ubl conjugation pathway</keyword>
<evidence type="ECO:0000256" key="6">
    <source>
        <dbReference type="ARBA" id="ARBA00022679"/>
    </source>
</evidence>
<proteinExistence type="inferred from homology"/>
<dbReference type="GO" id="GO:0005634">
    <property type="term" value="C:nucleus"/>
    <property type="evidence" value="ECO:0007669"/>
    <property type="project" value="UniProtKB-SubCell"/>
</dbReference>
<keyword evidence="14" id="KW-0539">Nucleus</keyword>
<dbReference type="SMART" id="SM00184">
    <property type="entry name" value="RING"/>
    <property type="match status" value="1"/>
</dbReference>
<dbReference type="GO" id="GO:0061630">
    <property type="term" value="F:ubiquitin protein ligase activity"/>
    <property type="evidence" value="ECO:0007669"/>
    <property type="project" value="UniProtKB-EC"/>
</dbReference>
<gene>
    <name evidence="21" type="ORF">OTU49_008112</name>
</gene>
<feature type="domain" description="SAP" evidence="20">
    <location>
        <begin position="307"/>
        <end position="341"/>
    </location>
</feature>
<evidence type="ECO:0000256" key="10">
    <source>
        <dbReference type="ARBA" id="ARBA00022786"/>
    </source>
</evidence>
<comment type="subcellular location">
    <subcellularLocation>
        <location evidence="2">Nucleus</location>
    </subcellularLocation>
</comment>
<dbReference type="PANTHER" id="PTHR14134">
    <property type="entry name" value="E3 UBIQUITIN-PROTEIN LIGASE RAD18"/>
    <property type="match status" value="1"/>
</dbReference>
<dbReference type="PANTHER" id="PTHR14134:SF2">
    <property type="entry name" value="E3 UBIQUITIN-PROTEIN LIGASE RAD18"/>
    <property type="match status" value="1"/>
</dbReference>
<evidence type="ECO:0000256" key="18">
    <source>
        <dbReference type="SAM" id="MobiDB-lite"/>
    </source>
</evidence>
<feature type="compositionally biased region" description="Basic and acidic residues" evidence="18">
    <location>
        <begin position="622"/>
        <end position="633"/>
    </location>
</feature>
<evidence type="ECO:0000256" key="4">
    <source>
        <dbReference type="ARBA" id="ARBA00009506"/>
    </source>
</evidence>
<keyword evidence="8" id="KW-0227">DNA damage</keyword>
<evidence type="ECO:0000256" key="2">
    <source>
        <dbReference type="ARBA" id="ARBA00004123"/>
    </source>
</evidence>
<feature type="region of interest" description="Disordered" evidence="18">
    <location>
        <begin position="493"/>
        <end position="514"/>
    </location>
</feature>
<dbReference type="Pfam" id="PF02037">
    <property type="entry name" value="SAP"/>
    <property type="match status" value="1"/>
</dbReference>
<dbReference type="EC" id="2.3.2.27" evidence="5"/>
<keyword evidence="6" id="KW-0808">Transferase</keyword>
<feature type="domain" description="RING-type" evidence="19">
    <location>
        <begin position="26"/>
        <end position="63"/>
    </location>
</feature>
<comment type="pathway">
    <text evidence="3">Protein modification; protein ubiquitination.</text>
</comment>
<evidence type="ECO:0000256" key="17">
    <source>
        <dbReference type="PROSITE-ProRule" id="PRU00175"/>
    </source>
</evidence>
<evidence type="ECO:0000256" key="14">
    <source>
        <dbReference type="ARBA" id="ARBA00023242"/>
    </source>
</evidence>
<evidence type="ECO:0000256" key="7">
    <source>
        <dbReference type="ARBA" id="ARBA00022723"/>
    </source>
</evidence>
<dbReference type="SMART" id="SM00734">
    <property type="entry name" value="ZnF_Rad18"/>
    <property type="match status" value="1"/>
</dbReference>
<dbReference type="SUPFAM" id="SSF57850">
    <property type="entry name" value="RING/U-box"/>
    <property type="match status" value="1"/>
</dbReference>
<dbReference type="PROSITE" id="PS00518">
    <property type="entry name" value="ZF_RING_1"/>
    <property type="match status" value="1"/>
</dbReference>
<organism evidence="21 22">
    <name type="scientific">Cherax quadricarinatus</name>
    <name type="common">Australian red claw crayfish</name>
    <dbReference type="NCBI Taxonomy" id="27406"/>
    <lineage>
        <taxon>Eukaryota</taxon>
        <taxon>Metazoa</taxon>
        <taxon>Ecdysozoa</taxon>
        <taxon>Arthropoda</taxon>
        <taxon>Crustacea</taxon>
        <taxon>Multicrustacea</taxon>
        <taxon>Malacostraca</taxon>
        <taxon>Eumalacostraca</taxon>
        <taxon>Eucarida</taxon>
        <taxon>Decapoda</taxon>
        <taxon>Pleocyemata</taxon>
        <taxon>Astacidea</taxon>
        <taxon>Parastacoidea</taxon>
        <taxon>Parastacidae</taxon>
        <taxon>Cherax</taxon>
    </lineage>
</organism>
<dbReference type="GO" id="GO:0006301">
    <property type="term" value="P:DNA damage tolerance"/>
    <property type="evidence" value="ECO:0007669"/>
    <property type="project" value="InterPro"/>
</dbReference>
<keyword evidence="9 17" id="KW-0863">Zinc-finger</keyword>
<comment type="catalytic activity">
    <reaction evidence="1">
        <text>S-ubiquitinyl-[E2 ubiquitin-conjugating enzyme]-L-cysteine + [acceptor protein]-L-lysine = [E2 ubiquitin-conjugating enzyme]-L-cysteine + N(6)-ubiquitinyl-[acceptor protein]-L-lysine.</text>
        <dbReference type="EC" id="2.3.2.27"/>
    </reaction>
</comment>
<evidence type="ECO:0000256" key="12">
    <source>
        <dbReference type="ARBA" id="ARBA00023125"/>
    </source>
</evidence>
<dbReference type="GO" id="GO:0097505">
    <property type="term" value="C:Rad6-Rad18 complex"/>
    <property type="evidence" value="ECO:0007669"/>
    <property type="project" value="TreeGrafter"/>
</dbReference>
<evidence type="ECO:0000313" key="22">
    <source>
        <dbReference type="Proteomes" id="UP001445076"/>
    </source>
</evidence>
<feature type="region of interest" description="Disordered" evidence="18">
    <location>
        <begin position="558"/>
        <end position="580"/>
    </location>
</feature>
<evidence type="ECO:0000256" key="1">
    <source>
        <dbReference type="ARBA" id="ARBA00000900"/>
    </source>
</evidence>
<dbReference type="Pfam" id="PF13923">
    <property type="entry name" value="zf-C3HC4_2"/>
    <property type="match status" value="1"/>
</dbReference>
<evidence type="ECO:0000256" key="11">
    <source>
        <dbReference type="ARBA" id="ARBA00022833"/>
    </source>
</evidence>
<dbReference type="AlphaFoldDB" id="A0AAW0YME2"/>
<protein>
    <recommendedName>
        <fullName evidence="5">RING-type E3 ubiquitin transferase</fullName>
        <ecNumber evidence="5">2.3.2.27</ecNumber>
    </recommendedName>
    <alternativeName>
        <fullName evidence="15 16">RING-type E3 ubiquitin transferase RAD18</fullName>
    </alternativeName>
</protein>
<dbReference type="PROSITE" id="PS50800">
    <property type="entry name" value="SAP"/>
    <property type="match status" value="1"/>
</dbReference>
<dbReference type="PROSITE" id="PS50089">
    <property type="entry name" value="ZF_RING_2"/>
    <property type="match status" value="1"/>
</dbReference>
<evidence type="ECO:0000256" key="8">
    <source>
        <dbReference type="ARBA" id="ARBA00022763"/>
    </source>
</evidence>
<sequence length="725" mass="81001">MMEAEMSIPWPSSIPQLKQMDELLRCGICYELMATSMVTACSHNYCSLCIRQYLSYKTQCPACFQETTTQHLRNNRLVDEIISLFSMLRDKVACLSQASKGGVITGYLEKNDSEVITKENFTSVSSSKNSHASIATSATTPKRMGNTGQDRISLQKEFSPMKNFPFSPRTDKDISVTPKRSLGKNILSGQGSTPLRGSSSSGSTSKNQTNMKSPLGSSSASWMSTSQSPSAQSASGYFSILTHGTNASSEGSNQDGSRVPCPVCGVAVLERNINIHLDACLRRIEEGDVVEVHEQVLKRKPMAKLVYSLLSEKQLRQKLKDIGLPTQGDKQALMNRHRRFVTLYNAECDVLEPRPVSELLRQVEREEREKTRVSSSQSIFTYDRKTAPEVIEKEQQKYIKENRDHFAQLIADVQRRQTDQRKKRDSKAADTVENVKEANEQIVGNLTSKNIALKDILLDESDNIKSGVTESGEELKLSTNDGNENIVPMNTISTRPKKNNNLINSKRLTDRGNSDKVERNEILCTADQRRESTCDVVTVQEKEEVKYLSCLTEEQCMKPTQVSEQVKPSPDMFQCSPSSPCSNESESLLLDCEPLSPVYLSSLPSRLNEDNDEETIPSHQPEPCHEKDVEERGGTAPSPVVGRHSTRSKKATSCPDQSDLIVDTQLLSADSQGDPEYVPSKLSQTLEYEDVDFEVPKRKTRRSARKRTPSQEVMPSKKGKKKKKQ</sequence>
<evidence type="ECO:0000256" key="9">
    <source>
        <dbReference type="ARBA" id="ARBA00022771"/>
    </source>
</evidence>
<feature type="compositionally biased region" description="Low complexity" evidence="18">
    <location>
        <begin position="217"/>
        <end position="228"/>
    </location>
</feature>
<feature type="region of interest" description="Disordered" evidence="18">
    <location>
        <begin position="130"/>
        <end position="149"/>
    </location>
</feature>
<dbReference type="InterPro" id="IPR003034">
    <property type="entry name" value="SAP_dom"/>
</dbReference>
<dbReference type="EMBL" id="JARKIK010000004">
    <property type="protein sequence ID" value="KAK8752888.1"/>
    <property type="molecule type" value="Genomic_DNA"/>
</dbReference>
<evidence type="ECO:0000259" key="20">
    <source>
        <dbReference type="PROSITE" id="PS50800"/>
    </source>
</evidence>
<evidence type="ECO:0000256" key="15">
    <source>
        <dbReference type="ARBA" id="ARBA00031783"/>
    </source>
</evidence>
<keyword evidence="11" id="KW-0862">Zinc</keyword>
<keyword evidence="13" id="KW-0234">DNA repair</keyword>
<feature type="region of interest" description="Disordered" evidence="18">
    <location>
        <begin position="156"/>
        <end position="228"/>
    </location>
</feature>
<evidence type="ECO:0000256" key="13">
    <source>
        <dbReference type="ARBA" id="ARBA00023204"/>
    </source>
</evidence>
<evidence type="ECO:0000313" key="21">
    <source>
        <dbReference type="EMBL" id="KAK8752888.1"/>
    </source>
</evidence>
<dbReference type="SMART" id="SM00513">
    <property type="entry name" value="SAP"/>
    <property type="match status" value="1"/>
</dbReference>
<dbReference type="Proteomes" id="UP001445076">
    <property type="component" value="Unassembled WGS sequence"/>
</dbReference>